<evidence type="ECO:0000313" key="1">
    <source>
        <dbReference type="EMBL" id="CAA6824262.1"/>
    </source>
</evidence>
<organism evidence="1">
    <name type="scientific">uncultured Aureispira sp</name>
    <dbReference type="NCBI Taxonomy" id="1331704"/>
    <lineage>
        <taxon>Bacteria</taxon>
        <taxon>Pseudomonadati</taxon>
        <taxon>Bacteroidota</taxon>
        <taxon>Saprospiria</taxon>
        <taxon>Saprospirales</taxon>
        <taxon>Saprospiraceae</taxon>
        <taxon>Aureispira</taxon>
        <taxon>environmental samples</taxon>
    </lineage>
</organism>
<accession>A0A6S6TU46</accession>
<dbReference type="AlphaFoldDB" id="A0A6S6TU46"/>
<dbReference type="EMBL" id="CACVAQ010000342">
    <property type="protein sequence ID" value="CAA6824262.1"/>
    <property type="molecule type" value="Genomic_DNA"/>
</dbReference>
<gene>
    <name evidence="1" type="ORF">HELGO_WM19463</name>
</gene>
<dbReference type="Gene3D" id="2.170.130.10">
    <property type="entry name" value="TonB-dependent receptor, plug domain"/>
    <property type="match status" value="1"/>
</dbReference>
<dbReference type="SUPFAM" id="SSF56935">
    <property type="entry name" value="Porins"/>
    <property type="match status" value="1"/>
</dbReference>
<proteinExistence type="predicted"/>
<dbReference type="SUPFAM" id="SSF49464">
    <property type="entry name" value="Carboxypeptidase regulatory domain-like"/>
    <property type="match status" value="1"/>
</dbReference>
<name>A0A6S6TU46_9BACT</name>
<evidence type="ECO:0008006" key="2">
    <source>
        <dbReference type="Google" id="ProtNLM"/>
    </source>
</evidence>
<dbReference type="InterPro" id="IPR008969">
    <property type="entry name" value="CarboxyPept-like_regulatory"/>
</dbReference>
<reference evidence="1" key="1">
    <citation type="submission" date="2020-01" db="EMBL/GenBank/DDBJ databases">
        <authorList>
            <person name="Meier V. D."/>
            <person name="Meier V D."/>
        </authorList>
    </citation>
    <scope>NUCLEOTIDE SEQUENCE</scope>
    <source>
        <strain evidence="1">HLG_WM_MAG_10</strain>
    </source>
</reference>
<protein>
    <recommendedName>
        <fullName evidence="2">TonB-dependent receptor</fullName>
    </recommendedName>
</protein>
<dbReference type="InterPro" id="IPR037066">
    <property type="entry name" value="Plug_dom_sf"/>
</dbReference>
<dbReference type="Gene3D" id="2.60.40.1120">
    <property type="entry name" value="Carboxypeptidase-like, regulatory domain"/>
    <property type="match status" value="1"/>
</dbReference>
<dbReference type="Pfam" id="PF13715">
    <property type="entry name" value="CarbopepD_reg_2"/>
    <property type="match status" value="1"/>
</dbReference>
<sequence>MLIKAKHSCNKQIRFSCAEPFRFQRSHDKKIQMKHILTLLLCSLILCLGQAQSSQTQTIRGKVVDKAIGMPLIGVVVMITESNLNTTTDLDGNFVLENVPVGRQIISTQYLGYEPYFSEDLVISSNKEAYLEIGLLEQVEVTETIVVTASGGKDGLGNQAINDLSVISARSFSVEETKRYAASIDDPGRMAAALPGIQSDQDNENDVVIRGNSAFGVLWRMEGLEIPNPSHFGRPGTTGGGISVFSASVIGNTDLSTGGFAAEYGNALSGVFDMRNRRGNMVNREHSVKIGLVGLGVSTEGPIKKGRSSYLVNYRYSTLGVLNAMGLYVVRENVGNNFQDLSFNLTFNSKDNKDEFKIFGIGGLSDERWFTKEDTADWQTYLDYIEERNGSNLGILGFTYRRLINEKSYLKIVLGSVMNHIFLKQSIPNLVNLDINDKDVVEDYDYKTLRSQLHLTYSNKLNNRFRLKTGASLTANTYWLNYTRDLGNGDYTYLDNVQGNTFLLQAYAQASYRPVKKFMLNVGFHALFLTLNNTYSIEPRVSMQYKPFENTTISAAYGLHGKALPIGTYLLQLPNSTGTGITQPNKDLEIAKAHHAILSFQQVIGLGFRLNLEGYYQYTFDNPTSTVVNSGYWFFNERDNYGNRAMVSDGQGQNYGLDLSVEKAFSRSFFLLATGSLFWSEYKSLGDTEWRRTRVDKRWGVSVMGGYEFEFKKGGVLQIGLKNFVSGGLRYTPADFEASKLAGQLVEDTNNYWGASAGTYFRLDGRVAYRKDHKKFSYTISIDVQNITNTKNPRYFIYDRQDIALIARNQSGLLPVLNFQIDF</sequence>